<evidence type="ECO:0000313" key="1">
    <source>
        <dbReference type="EMBL" id="MBC5717509.1"/>
    </source>
</evidence>
<organism evidence="1 2">
    <name type="scientific">Flintibacter faecis</name>
    <dbReference type="NCBI Taxonomy" id="2763047"/>
    <lineage>
        <taxon>Bacteria</taxon>
        <taxon>Bacillati</taxon>
        <taxon>Bacillota</taxon>
        <taxon>Clostridia</taxon>
        <taxon>Eubacteriales</taxon>
        <taxon>Flintibacter</taxon>
    </lineage>
</organism>
<evidence type="ECO:0000313" key="2">
    <source>
        <dbReference type="Proteomes" id="UP000602260"/>
    </source>
</evidence>
<reference evidence="1" key="1">
    <citation type="submission" date="2020-08" db="EMBL/GenBank/DDBJ databases">
        <title>Genome public.</title>
        <authorList>
            <person name="Liu C."/>
            <person name="Sun Q."/>
        </authorList>
    </citation>
    <scope>NUCLEOTIDE SEQUENCE</scope>
    <source>
        <strain evidence="1">BX5</strain>
    </source>
</reference>
<dbReference type="Proteomes" id="UP000602260">
    <property type="component" value="Unassembled WGS sequence"/>
</dbReference>
<accession>A0A8J6M1W0</accession>
<gene>
    <name evidence="1" type="ORF">H8S55_09280</name>
</gene>
<dbReference type="AlphaFoldDB" id="A0A8J6M1W0"/>
<sequence>MTLSEYRDLVRKGEVDVTYKDYQLLMKEQIESADVREICFQENVFRPFLEILFPEYDVVPVDTKISTGIHDYAQYCGTYINSAGKEIPTTPDLCIAKQWNWDNNHHEVDYKCVIEVKSPFLKKLTGFEPEEWPKEMQDQIQRHLNAKKNHKVILTDGITWAFYDNTDKAADVTKPNAMICLGKLEYKMQKGQRKKEIPERAADGDPIVKDIRWNDDEGKAFESLKEKLYFVIR</sequence>
<keyword evidence="2" id="KW-1185">Reference proteome</keyword>
<dbReference type="RefSeq" id="WP_186878745.1">
    <property type="nucleotide sequence ID" value="NZ_JACOPN010000006.1"/>
</dbReference>
<proteinExistence type="predicted"/>
<dbReference type="EMBL" id="JACOPN010000006">
    <property type="protein sequence ID" value="MBC5717509.1"/>
    <property type="molecule type" value="Genomic_DNA"/>
</dbReference>
<comment type="caution">
    <text evidence="1">The sequence shown here is derived from an EMBL/GenBank/DDBJ whole genome shotgun (WGS) entry which is preliminary data.</text>
</comment>
<name>A0A8J6M1W0_9FIRM</name>
<protein>
    <submittedName>
        <fullName evidence="1">Uncharacterized protein</fullName>
    </submittedName>
</protein>